<evidence type="ECO:0000259" key="2">
    <source>
        <dbReference type="PROSITE" id="PS51673"/>
    </source>
</evidence>
<dbReference type="PANTHER" id="PTHR15672:SF8">
    <property type="entry name" value="PROTEIN ENCORE"/>
    <property type="match status" value="1"/>
</dbReference>
<feature type="compositionally biased region" description="Polar residues" evidence="1">
    <location>
        <begin position="359"/>
        <end position="373"/>
    </location>
</feature>
<keyword evidence="4" id="KW-1185">Reference proteome</keyword>
<feature type="region of interest" description="Disordered" evidence="1">
    <location>
        <begin position="219"/>
        <end position="329"/>
    </location>
</feature>
<sequence length="613" mass="66733">MVWNPLEEVDSALLSALCDPRERKALLRLEQIMVDFINDKSSGSMEVGGAFNAIALNQNVVDDGSQNCYGEAASDGQLHVVSQQGHQEFLYQQQRGLRQTSFQRLILHRLADRFNIFREQILHPNVGAGNRNERGLLDMGMGAQQFFSPGLIRLVKMNESSVPTHLLIDIDLSLLINYKNPRARNYYGGGITSNVATDIFDDGARNITENMASATLKTQTSVAMSSSKKTKKMVIMKRDSSGEGGGDLEGSGKGKQNGKSRKKKLEDREKAYEEARARIFGLSESSGKENTDDGDDNAEKSEAGHCVPQSHNSHAITPASPNLSNSFFSAEGDVINPVTSSNAAEVDLSRHMVPSQLISAATLTSDHSSPSTSDLDRDSGPNSTPSRVASSEADTLRQPSVPAAVTGAAVSKAVYRNRLQEENDPDFRRRSDVRPAYVPYVGNLYGGPNPYLAMGQQLHSPQLIAMHMQQQAQQPPHFYQGQQQQYPTPQDAAYTANVANNPQMQWISHPRGYYPPPLQQKVQENHTQTWSARPNSSLNPNSCAYPAHISTTPTDVVSNPQTQLSKTLWGPGAKGGTSYSDTSPTSATSEGAPTPGEEEDAGVCKAEDFPALR</sequence>
<dbReference type="InterPro" id="IPR024771">
    <property type="entry name" value="SUZ"/>
</dbReference>
<dbReference type="SUPFAM" id="SSF82708">
    <property type="entry name" value="R3H domain"/>
    <property type="match status" value="1"/>
</dbReference>
<feature type="region of interest" description="Disordered" evidence="1">
    <location>
        <begin position="552"/>
        <end position="613"/>
    </location>
</feature>
<feature type="domain" description="SUZ" evidence="2">
    <location>
        <begin position="206"/>
        <end position="284"/>
    </location>
</feature>
<reference evidence="3 4" key="1">
    <citation type="submission" date="2024-10" db="EMBL/GenBank/DDBJ databases">
        <title>Updated reference genomes for cyclostephanoid diatoms.</title>
        <authorList>
            <person name="Roberts W.R."/>
            <person name="Alverson A.J."/>
        </authorList>
    </citation>
    <scope>NUCLEOTIDE SEQUENCE [LARGE SCALE GENOMIC DNA]</scope>
    <source>
        <strain evidence="3 4">AJA228-03</strain>
    </source>
</reference>
<dbReference type="InterPro" id="IPR036867">
    <property type="entry name" value="R3H_dom_sf"/>
</dbReference>
<dbReference type="EMBL" id="JALLPB020000064">
    <property type="protein sequence ID" value="KAL3822489.1"/>
    <property type="molecule type" value="Genomic_DNA"/>
</dbReference>
<dbReference type="AlphaFoldDB" id="A0ABD3SD79"/>
<feature type="compositionally biased region" description="Basic and acidic residues" evidence="1">
    <location>
        <begin position="264"/>
        <end position="277"/>
    </location>
</feature>
<feature type="compositionally biased region" description="Gly residues" evidence="1">
    <location>
        <begin position="242"/>
        <end position="255"/>
    </location>
</feature>
<name>A0ABD3SD79_9STRA</name>
<dbReference type="Pfam" id="PF12752">
    <property type="entry name" value="SUZ"/>
    <property type="match status" value="1"/>
</dbReference>
<protein>
    <recommendedName>
        <fullName evidence="2">SUZ domain-containing protein</fullName>
    </recommendedName>
</protein>
<feature type="region of interest" description="Disordered" evidence="1">
    <location>
        <begin position="359"/>
        <end position="409"/>
    </location>
</feature>
<dbReference type="PANTHER" id="PTHR15672">
    <property type="entry name" value="CAMP-REGULATED PHOSPHOPROTEIN 21 RELATED R3H DOMAIN CONTAINING PROTEIN"/>
    <property type="match status" value="1"/>
</dbReference>
<feature type="compositionally biased region" description="Polar residues" evidence="1">
    <location>
        <begin position="309"/>
        <end position="328"/>
    </location>
</feature>
<organism evidence="3 4">
    <name type="scientific">Cyclostephanos tholiformis</name>
    <dbReference type="NCBI Taxonomy" id="382380"/>
    <lineage>
        <taxon>Eukaryota</taxon>
        <taxon>Sar</taxon>
        <taxon>Stramenopiles</taxon>
        <taxon>Ochrophyta</taxon>
        <taxon>Bacillariophyta</taxon>
        <taxon>Coscinodiscophyceae</taxon>
        <taxon>Thalassiosirophycidae</taxon>
        <taxon>Stephanodiscales</taxon>
        <taxon>Stephanodiscaceae</taxon>
        <taxon>Cyclostephanos</taxon>
    </lineage>
</organism>
<dbReference type="Proteomes" id="UP001530377">
    <property type="component" value="Unassembled WGS sequence"/>
</dbReference>
<dbReference type="InterPro" id="IPR051937">
    <property type="entry name" value="R3H_domain_containing"/>
</dbReference>
<accession>A0ABD3SD79</accession>
<dbReference type="PROSITE" id="PS51673">
    <property type="entry name" value="SUZ"/>
    <property type="match status" value="1"/>
</dbReference>
<evidence type="ECO:0000256" key="1">
    <source>
        <dbReference type="SAM" id="MobiDB-lite"/>
    </source>
</evidence>
<feature type="compositionally biased region" description="Polar residues" evidence="1">
    <location>
        <begin position="380"/>
        <end position="393"/>
    </location>
</feature>
<feature type="compositionally biased region" description="Polar residues" evidence="1">
    <location>
        <begin position="577"/>
        <end position="591"/>
    </location>
</feature>
<comment type="caution">
    <text evidence="3">The sequence shown here is derived from an EMBL/GenBank/DDBJ whole genome shotgun (WGS) entry which is preliminary data.</text>
</comment>
<dbReference type="Gene3D" id="3.30.1370.50">
    <property type="entry name" value="R3H-like domain"/>
    <property type="match status" value="1"/>
</dbReference>
<proteinExistence type="predicted"/>
<feature type="compositionally biased region" description="Basic and acidic residues" evidence="1">
    <location>
        <begin position="286"/>
        <end position="303"/>
    </location>
</feature>
<feature type="compositionally biased region" description="Polar residues" evidence="1">
    <location>
        <begin position="552"/>
        <end position="566"/>
    </location>
</feature>
<evidence type="ECO:0000313" key="4">
    <source>
        <dbReference type="Proteomes" id="UP001530377"/>
    </source>
</evidence>
<gene>
    <name evidence="3" type="ORF">ACHAXA_002507</name>
</gene>
<evidence type="ECO:0000313" key="3">
    <source>
        <dbReference type="EMBL" id="KAL3822489.1"/>
    </source>
</evidence>